<evidence type="ECO:0000313" key="1">
    <source>
        <dbReference type="EMBL" id="MBW87964.1"/>
    </source>
</evidence>
<protein>
    <submittedName>
        <fullName evidence="1">Uncharacterized protein</fullName>
    </submittedName>
</protein>
<sequence length="35" mass="4245">MRQRCHWNLMLSSRLVVSVRWTKQPRNEMSRMAGV</sequence>
<organism evidence="1">
    <name type="scientific">Rhizophora mucronata</name>
    <name type="common">Asiatic mangrove</name>
    <dbReference type="NCBI Taxonomy" id="61149"/>
    <lineage>
        <taxon>Eukaryota</taxon>
        <taxon>Viridiplantae</taxon>
        <taxon>Streptophyta</taxon>
        <taxon>Embryophyta</taxon>
        <taxon>Tracheophyta</taxon>
        <taxon>Spermatophyta</taxon>
        <taxon>Magnoliopsida</taxon>
        <taxon>eudicotyledons</taxon>
        <taxon>Gunneridae</taxon>
        <taxon>Pentapetalae</taxon>
        <taxon>rosids</taxon>
        <taxon>fabids</taxon>
        <taxon>Malpighiales</taxon>
        <taxon>Rhizophoraceae</taxon>
        <taxon>Rhizophora</taxon>
    </lineage>
</organism>
<reference evidence="1" key="1">
    <citation type="submission" date="2018-02" db="EMBL/GenBank/DDBJ databases">
        <title>Rhizophora mucronata_Transcriptome.</title>
        <authorList>
            <person name="Meera S.P."/>
            <person name="Sreeshan A."/>
            <person name="Augustine A."/>
        </authorList>
    </citation>
    <scope>NUCLEOTIDE SEQUENCE</scope>
    <source>
        <tissue evidence="1">Leaf</tissue>
    </source>
</reference>
<accession>A0A2P2J389</accession>
<dbReference type="EMBL" id="GGEC01007481">
    <property type="protein sequence ID" value="MBW87964.1"/>
    <property type="molecule type" value="Transcribed_RNA"/>
</dbReference>
<proteinExistence type="predicted"/>
<dbReference type="AlphaFoldDB" id="A0A2P2J389"/>
<name>A0A2P2J389_RHIMU</name>